<dbReference type="SMART" id="SM00186">
    <property type="entry name" value="FBG"/>
    <property type="match status" value="1"/>
</dbReference>
<dbReference type="Gene3D" id="3.10.100.10">
    <property type="entry name" value="Mannose-Binding Protein A, subunit A"/>
    <property type="match status" value="1"/>
</dbReference>
<feature type="transmembrane region" description="Helical" evidence="2">
    <location>
        <begin position="73"/>
        <end position="95"/>
    </location>
</feature>
<dbReference type="InterPro" id="IPR016186">
    <property type="entry name" value="C-type_lectin-like/link_sf"/>
</dbReference>
<name>A0A914UQQ7_9BILA</name>
<dbReference type="Gene3D" id="3.90.215.10">
    <property type="entry name" value="Gamma Fibrinogen, chain A, domain 1"/>
    <property type="match status" value="1"/>
</dbReference>
<dbReference type="InterPro" id="IPR001304">
    <property type="entry name" value="C-type_lectin-like"/>
</dbReference>
<keyword evidence="2" id="KW-0472">Membrane</keyword>
<dbReference type="GO" id="GO:0005615">
    <property type="term" value="C:extracellular space"/>
    <property type="evidence" value="ECO:0007669"/>
    <property type="project" value="TreeGrafter"/>
</dbReference>
<keyword evidence="2" id="KW-0812">Transmembrane</keyword>
<protein>
    <submittedName>
        <fullName evidence="6">Fibrinogen C-terminal domain-containing protein</fullName>
    </submittedName>
</protein>
<dbReference type="InterPro" id="IPR050373">
    <property type="entry name" value="Fibrinogen_C-term_domain"/>
</dbReference>
<feature type="domain" description="Fibrinogen C-terminal" evidence="4">
    <location>
        <begin position="398"/>
        <end position="572"/>
    </location>
</feature>
<feature type="compositionally biased region" description="Low complexity" evidence="1">
    <location>
        <begin position="168"/>
        <end position="262"/>
    </location>
</feature>
<evidence type="ECO:0000313" key="6">
    <source>
        <dbReference type="WBParaSite" id="PSAMB.scaffold1163size35103.g11321.t1"/>
    </source>
</evidence>
<dbReference type="InterPro" id="IPR036056">
    <property type="entry name" value="Fibrinogen-like_C"/>
</dbReference>
<dbReference type="PANTHER" id="PTHR19143">
    <property type="entry name" value="FIBRINOGEN/TENASCIN/ANGIOPOEITIN"/>
    <property type="match status" value="1"/>
</dbReference>
<feature type="domain" description="C-type lectin" evidence="3">
    <location>
        <begin position="280"/>
        <end position="400"/>
    </location>
</feature>
<dbReference type="SUPFAM" id="SSF56436">
    <property type="entry name" value="C-type lectin-like"/>
    <property type="match status" value="1"/>
</dbReference>
<evidence type="ECO:0000313" key="5">
    <source>
        <dbReference type="Proteomes" id="UP000887566"/>
    </source>
</evidence>
<evidence type="ECO:0000256" key="1">
    <source>
        <dbReference type="SAM" id="MobiDB-lite"/>
    </source>
</evidence>
<dbReference type="SUPFAM" id="SSF56496">
    <property type="entry name" value="Fibrinogen C-terminal domain-like"/>
    <property type="match status" value="1"/>
</dbReference>
<dbReference type="PROSITE" id="PS50041">
    <property type="entry name" value="C_TYPE_LECTIN_2"/>
    <property type="match status" value="1"/>
</dbReference>
<feature type="compositionally biased region" description="Polar residues" evidence="1">
    <location>
        <begin position="102"/>
        <end position="130"/>
    </location>
</feature>
<sequence>MKLLCNLDPYLRPPLKQCKQNIIKNLKEASPPVQTQILTKCHSAINENFTAAQIQRKAKKQSNSTTKKYRRNIILISAVVFVMFAAIFATVFILFQKDRSTGPPNGNFNETTSVIPTDGSTSSASETRASVNTATTSLLITTTNQQNPESTFTVTSTIPKPTTISAETSTTPKPSTTSTVTSNTPKPATSSTETSATPKLLANLTESPTTSKLTTTYTGISSTPKPATTAAETSTTPKVTTSSTVTTTTPKPTTSTETYSSQSTVSPRKCPAGWFSSGGSQNACYYVAVQKKKWLDAEDFCTNAGPNSHLISIATDFDNCNVDAAVSSMSFFSNCSQFWLGGHYIALNGRFIWMDGSPWSYSNWCPGQPDINQTCVSSAVRTTGCWRTEPCENENCFICLMNIKTDCKDWFNHGAHTDGIYPINPDGRGSFNVFCDMTTDGGGWTVFQRRIDDSLSFYDRLWYDYKVGFNNGLENNLWLGNEIIHILSTKDSNVELRIELRGDRNPSSSYPNGYWWEKRTNFFIDDETHFFTLHLSSLYAGNATMVPGYGISYSKGLNFSTLDFYNGADPNCHSRLYRYTQYPLERLSRREARSALLARCRDATLVHSLMRRVEHRPACREGLSPVHSQHSCYQFPDPRRDEHLGWVRGRPQRESNPRPRDW</sequence>
<dbReference type="InterPro" id="IPR016187">
    <property type="entry name" value="CTDL_fold"/>
</dbReference>
<dbReference type="NCBIfam" id="NF040941">
    <property type="entry name" value="GGGWT_bact"/>
    <property type="match status" value="1"/>
</dbReference>
<dbReference type="Proteomes" id="UP000887566">
    <property type="component" value="Unplaced"/>
</dbReference>
<feature type="region of interest" description="Disordered" evidence="1">
    <location>
        <begin position="146"/>
        <end position="262"/>
    </location>
</feature>
<evidence type="ECO:0000259" key="3">
    <source>
        <dbReference type="PROSITE" id="PS50041"/>
    </source>
</evidence>
<dbReference type="InterPro" id="IPR002181">
    <property type="entry name" value="Fibrinogen_a/b/g_C_dom"/>
</dbReference>
<proteinExistence type="predicted"/>
<accession>A0A914UQQ7</accession>
<dbReference type="WBParaSite" id="PSAMB.scaffold1163size35103.g11321.t1">
    <property type="protein sequence ID" value="PSAMB.scaffold1163size35103.g11321.t1"/>
    <property type="gene ID" value="PSAMB.scaffold1163size35103.g11321"/>
</dbReference>
<organism evidence="5 6">
    <name type="scientific">Plectus sambesii</name>
    <dbReference type="NCBI Taxonomy" id="2011161"/>
    <lineage>
        <taxon>Eukaryota</taxon>
        <taxon>Metazoa</taxon>
        <taxon>Ecdysozoa</taxon>
        <taxon>Nematoda</taxon>
        <taxon>Chromadorea</taxon>
        <taxon>Plectida</taxon>
        <taxon>Plectina</taxon>
        <taxon>Plectoidea</taxon>
        <taxon>Plectidae</taxon>
        <taxon>Plectus</taxon>
    </lineage>
</organism>
<dbReference type="PANTHER" id="PTHR19143:SF394">
    <property type="entry name" value="ANGIOPOIETIN-RELATED PROTEIN 3-LIKE"/>
    <property type="match status" value="1"/>
</dbReference>
<keyword evidence="5" id="KW-1185">Reference proteome</keyword>
<dbReference type="Pfam" id="PF00059">
    <property type="entry name" value="Lectin_C"/>
    <property type="match status" value="1"/>
</dbReference>
<dbReference type="CDD" id="cd00037">
    <property type="entry name" value="CLECT"/>
    <property type="match status" value="1"/>
</dbReference>
<feature type="compositionally biased region" description="Polar residues" evidence="1">
    <location>
        <begin position="146"/>
        <end position="167"/>
    </location>
</feature>
<dbReference type="SMART" id="SM00034">
    <property type="entry name" value="CLECT"/>
    <property type="match status" value="1"/>
</dbReference>
<evidence type="ECO:0000256" key="2">
    <source>
        <dbReference type="SAM" id="Phobius"/>
    </source>
</evidence>
<dbReference type="PROSITE" id="PS51406">
    <property type="entry name" value="FIBRINOGEN_C_2"/>
    <property type="match status" value="1"/>
</dbReference>
<dbReference type="AlphaFoldDB" id="A0A914UQQ7"/>
<feature type="region of interest" description="Disordered" evidence="1">
    <location>
        <begin position="100"/>
        <end position="130"/>
    </location>
</feature>
<feature type="region of interest" description="Disordered" evidence="1">
    <location>
        <begin position="643"/>
        <end position="662"/>
    </location>
</feature>
<keyword evidence="2" id="KW-1133">Transmembrane helix</keyword>
<dbReference type="Pfam" id="PF00147">
    <property type="entry name" value="Fibrinogen_C"/>
    <property type="match status" value="1"/>
</dbReference>
<dbReference type="InterPro" id="IPR014716">
    <property type="entry name" value="Fibrinogen_a/b/g_C_1"/>
</dbReference>
<evidence type="ECO:0000259" key="4">
    <source>
        <dbReference type="PROSITE" id="PS51406"/>
    </source>
</evidence>
<reference evidence="6" key="1">
    <citation type="submission" date="2022-11" db="UniProtKB">
        <authorList>
            <consortium name="WormBaseParasite"/>
        </authorList>
    </citation>
    <scope>IDENTIFICATION</scope>
</reference>